<keyword evidence="3" id="KW-1185">Reference proteome</keyword>
<dbReference type="InterPro" id="IPR011009">
    <property type="entry name" value="Kinase-like_dom_sf"/>
</dbReference>
<name>A0A8T0GR28_CERPU</name>
<evidence type="ECO:0000259" key="1">
    <source>
        <dbReference type="PROSITE" id="PS50011"/>
    </source>
</evidence>
<dbReference type="PROSITE" id="PS50011">
    <property type="entry name" value="PROTEIN_KINASE_DOM"/>
    <property type="match status" value="1"/>
</dbReference>
<proteinExistence type="predicted"/>
<evidence type="ECO:0000313" key="3">
    <source>
        <dbReference type="Proteomes" id="UP000822688"/>
    </source>
</evidence>
<dbReference type="Gene3D" id="1.10.510.10">
    <property type="entry name" value="Transferase(Phosphotransferase) domain 1"/>
    <property type="match status" value="1"/>
</dbReference>
<accession>A0A8T0GR28</accession>
<dbReference type="Gene3D" id="3.30.200.20">
    <property type="entry name" value="Phosphorylase Kinase, domain 1"/>
    <property type="match status" value="1"/>
</dbReference>
<dbReference type="Proteomes" id="UP000822688">
    <property type="component" value="Chromosome 9"/>
</dbReference>
<protein>
    <recommendedName>
        <fullName evidence="1">Protein kinase domain-containing protein</fullName>
    </recommendedName>
</protein>
<comment type="caution">
    <text evidence="2">The sequence shown here is derived from an EMBL/GenBank/DDBJ whole genome shotgun (WGS) entry which is preliminary data.</text>
</comment>
<dbReference type="InterPro" id="IPR001245">
    <property type="entry name" value="Ser-Thr/Tyr_kinase_cat_dom"/>
</dbReference>
<dbReference type="PROSITE" id="PS00108">
    <property type="entry name" value="PROTEIN_KINASE_ST"/>
    <property type="match status" value="1"/>
</dbReference>
<dbReference type="SUPFAM" id="SSF56112">
    <property type="entry name" value="Protein kinase-like (PK-like)"/>
    <property type="match status" value="1"/>
</dbReference>
<dbReference type="Pfam" id="PF07714">
    <property type="entry name" value="PK_Tyr_Ser-Thr"/>
    <property type="match status" value="1"/>
</dbReference>
<dbReference type="AlphaFoldDB" id="A0A8T0GR28"/>
<dbReference type="EMBL" id="CM026430">
    <property type="protein sequence ID" value="KAG0560895.1"/>
    <property type="molecule type" value="Genomic_DNA"/>
</dbReference>
<dbReference type="PANTHER" id="PTHR44329">
    <property type="entry name" value="SERINE/THREONINE-PROTEIN KINASE TNNI3K-RELATED"/>
    <property type="match status" value="1"/>
</dbReference>
<dbReference type="SMART" id="SM00220">
    <property type="entry name" value="S_TKc"/>
    <property type="match status" value="1"/>
</dbReference>
<reference evidence="2" key="1">
    <citation type="submission" date="2020-06" db="EMBL/GenBank/DDBJ databases">
        <title>WGS assembly of Ceratodon purpureus strain R40.</title>
        <authorList>
            <person name="Carey S.B."/>
            <person name="Jenkins J."/>
            <person name="Shu S."/>
            <person name="Lovell J.T."/>
            <person name="Sreedasyam A."/>
            <person name="Maumus F."/>
            <person name="Tiley G.P."/>
            <person name="Fernandez-Pozo N."/>
            <person name="Barry K."/>
            <person name="Chen C."/>
            <person name="Wang M."/>
            <person name="Lipzen A."/>
            <person name="Daum C."/>
            <person name="Saski C.A."/>
            <person name="Payton A.C."/>
            <person name="Mcbreen J.C."/>
            <person name="Conrad R.E."/>
            <person name="Kollar L.M."/>
            <person name="Olsson S."/>
            <person name="Huttunen S."/>
            <person name="Landis J.B."/>
            <person name="Wickett N.J."/>
            <person name="Johnson M.G."/>
            <person name="Rensing S.A."/>
            <person name="Grimwood J."/>
            <person name="Schmutz J."/>
            <person name="Mcdaniel S.F."/>
        </authorList>
    </citation>
    <scope>NUCLEOTIDE SEQUENCE</scope>
    <source>
        <strain evidence="2">R40</strain>
    </source>
</reference>
<sequence length="540" mass="62012">MDISYYERIVRAIGRLESNVPSLKFYLEQCNAMVLDFVHVRNSLIIGANGESALIFKELFRLTCEAERVLANCCRVEWLIAAILQSDRYIFDIIRGDLERCLDILFETRNSSTRVMARHRLFVFELDQEYLRIQLNELLENRTGEVRLRDVLIARFLLARLSNSEEERVLDGLADGVWVNRQKGRVLGGRDPSVGSTVTEITWFGIRFAEKTFLVQLRSECWKEALVMAKLNHPNVVRFISCSMEEGQRPGIIMESEETTLERYLWNRRRQDVGERCRVSQRPVGNRAGLLLDLLVAVDIMEQIALGMAYLHSQNVAHLDLKPANVLLTFCTEHEFPRAKIADFGTSMREVEGKIWNGNPDLGTTVYRAPEVFRIGLTCPKAADVYCFGMTCWQILHCQDPLLKTMTPITCLDHVLQCKGPMIAHVQMRQLGRELAKGRRLDINPAIPPHLRQLIRVCWQTDPDRRPPFSTICLFLQSYRASLLGGSLPVVVFPPVQQQRSIFRQMRRATKNFMLQILPSPIFSSSINDEDTFPEDTSSY</sequence>
<gene>
    <name evidence="2" type="ORF">KC19_9G022900</name>
</gene>
<dbReference type="GO" id="GO:0005524">
    <property type="term" value="F:ATP binding"/>
    <property type="evidence" value="ECO:0007669"/>
    <property type="project" value="InterPro"/>
</dbReference>
<dbReference type="PANTHER" id="PTHR44329:SF260">
    <property type="entry name" value="PROTEIN KINASE DOMAIN-CONTAINING PROTEIN"/>
    <property type="match status" value="1"/>
</dbReference>
<dbReference type="InterPro" id="IPR051681">
    <property type="entry name" value="Ser/Thr_Kinases-Pseudokinases"/>
</dbReference>
<dbReference type="InterPro" id="IPR000719">
    <property type="entry name" value="Prot_kinase_dom"/>
</dbReference>
<dbReference type="GO" id="GO:0004674">
    <property type="term" value="F:protein serine/threonine kinase activity"/>
    <property type="evidence" value="ECO:0007669"/>
    <property type="project" value="TreeGrafter"/>
</dbReference>
<feature type="domain" description="Protein kinase" evidence="1">
    <location>
        <begin position="163"/>
        <end position="476"/>
    </location>
</feature>
<dbReference type="InterPro" id="IPR008271">
    <property type="entry name" value="Ser/Thr_kinase_AS"/>
</dbReference>
<evidence type="ECO:0000313" key="2">
    <source>
        <dbReference type="EMBL" id="KAG0560895.1"/>
    </source>
</evidence>
<organism evidence="2 3">
    <name type="scientific">Ceratodon purpureus</name>
    <name type="common">Fire moss</name>
    <name type="synonym">Dicranum purpureum</name>
    <dbReference type="NCBI Taxonomy" id="3225"/>
    <lineage>
        <taxon>Eukaryota</taxon>
        <taxon>Viridiplantae</taxon>
        <taxon>Streptophyta</taxon>
        <taxon>Embryophyta</taxon>
        <taxon>Bryophyta</taxon>
        <taxon>Bryophytina</taxon>
        <taxon>Bryopsida</taxon>
        <taxon>Dicranidae</taxon>
        <taxon>Pseudoditrichales</taxon>
        <taxon>Ditrichaceae</taxon>
        <taxon>Ceratodon</taxon>
    </lineage>
</organism>